<evidence type="ECO:0000256" key="3">
    <source>
        <dbReference type="ARBA" id="ARBA00023242"/>
    </source>
</evidence>
<dbReference type="OrthoDB" id="21467at2759"/>
<evidence type="ECO:0000256" key="4">
    <source>
        <dbReference type="PROSITE-ProRule" id="PRU00176"/>
    </source>
</evidence>
<dbReference type="RefSeq" id="XP_022648038.1">
    <property type="nucleotide sequence ID" value="XM_022792303.1"/>
</dbReference>
<dbReference type="RefSeq" id="XP_022648039.1">
    <property type="nucleotide sequence ID" value="XM_022792304.1"/>
</dbReference>
<dbReference type="PROSITE" id="PS50102">
    <property type="entry name" value="RRM"/>
    <property type="match status" value="1"/>
</dbReference>
<reference evidence="7" key="1">
    <citation type="submission" date="2021-01" db="UniProtKB">
        <authorList>
            <consortium name="EnsemblMetazoa"/>
        </authorList>
    </citation>
    <scope>IDENTIFICATION</scope>
</reference>
<dbReference type="InterPro" id="IPR012677">
    <property type="entry name" value="Nucleotide-bd_a/b_plait_sf"/>
</dbReference>
<dbReference type="PANTHER" id="PTHR46754">
    <property type="entry name" value="MKI67 FHA DOMAIN-INTERACTING NUCLEOLAR PHOSPHOPROTEIN"/>
    <property type="match status" value="1"/>
</dbReference>
<protein>
    <recommendedName>
        <fullName evidence="6">RRM domain-containing protein</fullName>
    </recommendedName>
</protein>
<dbReference type="InterPro" id="IPR035979">
    <property type="entry name" value="RBD_domain_sf"/>
</dbReference>
<dbReference type="EnsemblMetazoa" id="XM_022792304">
    <property type="protein sequence ID" value="XP_022648039"/>
    <property type="gene ID" value="LOC111244827"/>
</dbReference>
<dbReference type="InterPro" id="IPR000504">
    <property type="entry name" value="RRM_dom"/>
</dbReference>
<evidence type="ECO:0000256" key="5">
    <source>
        <dbReference type="SAM" id="MobiDB-lite"/>
    </source>
</evidence>
<dbReference type="EnsemblMetazoa" id="XM_022792303">
    <property type="protein sequence ID" value="XP_022648038"/>
    <property type="gene ID" value="LOC111244827"/>
</dbReference>
<dbReference type="InParanoid" id="A0A7M7JCN2"/>
<evidence type="ECO:0000256" key="2">
    <source>
        <dbReference type="ARBA" id="ARBA00022884"/>
    </source>
</evidence>
<dbReference type="CDD" id="cd12307">
    <property type="entry name" value="RRM_NIFK_like"/>
    <property type="match status" value="1"/>
</dbReference>
<dbReference type="GO" id="GO:0005730">
    <property type="term" value="C:nucleolus"/>
    <property type="evidence" value="ECO:0007669"/>
    <property type="project" value="UniProtKB-SubCell"/>
</dbReference>
<dbReference type="GO" id="GO:0003723">
    <property type="term" value="F:RNA binding"/>
    <property type="evidence" value="ECO:0007669"/>
    <property type="project" value="UniProtKB-UniRule"/>
</dbReference>
<evidence type="ECO:0000313" key="7">
    <source>
        <dbReference type="EnsemblMetazoa" id="XP_022648037"/>
    </source>
</evidence>
<evidence type="ECO:0000259" key="6">
    <source>
        <dbReference type="PROSITE" id="PS50102"/>
    </source>
</evidence>
<keyword evidence="2 4" id="KW-0694">RNA-binding</keyword>
<dbReference type="RefSeq" id="XP_022648037.1">
    <property type="nucleotide sequence ID" value="XM_022792302.1"/>
</dbReference>
<feature type="domain" description="RRM" evidence="6">
    <location>
        <begin position="63"/>
        <end position="141"/>
    </location>
</feature>
<dbReference type="Proteomes" id="UP000594260">
    <property type="component" value="Unplaced"/>
</dbReference>
<evidence type="ECO:0000313" key="8">
    <source>
        <dbReference type="Proteomes" id="UP000594260"/>
    </source>
</evidence>
<dbReference type="EnsemblMetazoa" id="XM_022792302">
    <property type="protein sequence ID" value="XP_022648037"/>
    <property type="gene ID" value="LOC111244827"/>
</dbReference>
<name>A0A7M7JCN2_VARDE</name>
<keyword evidence="8" id="KW-1185">Reference proteome</keyword>
<dbReference type="GeneID" id="111244827"/>
<accession>A0A7M7JCN2</accession>
<feature type="region of interest" description="Disordered" evidence="5">
    <location>
        <begin position="1"/>
        <end position="26"/>
    </location>
</feature>
<dbReference type="SMART" id="SM00360">
    <property type="entry name" value="RRM"/>
    <property type="match status" value="1"/>
</dbReference>
<dbReference type="Gene3D" id="3.30.70.330">
    <property type="match status" value="1"/>
</dbReference>
<sequence length="234" mass="27076">MTPKMKTIGVKRTSSNDNTALHEDEAERKRFSEVVEKRIKLDNAMSKQAARIAKEKEISKSRGVIYVGHIPHGFYEDELRKYFSQFGEVTRVRVSRSRKTGGSRGYAFVEFLHDCVAKIAAETMNGYLMFERLLKCSVVPKDKVHPDMFSLRFPFPLNREITRTFINMERTETRVDRNKELRLARLQQQIESLKDLGITYDITPFGTNVSHAIKSVPEYIKRMSATPKRVKPSQ</sequence>
<evidence type="ECO:0000256" key="1">
    <source>
        <dbReference type="ARBA" id="ARBA00004604"/>
    </source>
</evidence>
<proteinExistence type="predicted"/>
<dbReference type="SUPFAM" id="SSF54928">
    <property type="entry name" value="RNA-binding domain, RBD"/>
    <property type="match status" value="1"/>
</dbReference>
<dbReference type="AlphaFoldDB" id="A0A7M7JCN2"/>
<organism evidence="7 8">
    <name type="scientific">Varroa destructor</name>
    <name type="common">Honeybee mite</name>
    <dbReference type="NCBI Taxonomy" id="109461"/>
    <lineage>
        <taxon>Eukaryota</taxon>
        <taxon>Metazoa</taxon>
        <taxon>Ecdysozoa</taxon>
        <taxon>Arthropoda</taxon>
        <taxon>Chelicerata</taxon>
        <taxon>Arachnida</taxon>
        <taxon>Acari</taxon>
        <taxon>Parasitiformes</taxon>
        <taxon>Mesostigmata</taxon>
        <taxon>Gamasina</taxon>
        <taxon>Dermanyssoidea</taxon>
        <taxon>Varroidae</taxon>
        <taxon>Varroa</taxon>
    </lineage>
</organism>
<comment type="subcellular location">
    <subcellularLocation>
        <location evidence="1">Nucleus</location>
        <location evidence="1">Nucleolus</location>
    </subcellularLocation>
</comment>
<keyword evidence="3" id="KW-0539">Nucleus</keyword>
<dbReference type="KEGG" id="vde:111244827"/>
<dbReference type="OMA" id="CHVMAPD"/>
<dbReference type="Pfam" id="PF00076">
    <property type="entry name" value="RRM_1"/>
    <property type="match status" value="1"/>
</dbReference>